<comment type="caution">
    <text evidence="2">The sequence shown here is derived from an EMBL/GenBank/DDBJ whole genome shotgun (WGS) entry which is preliminary data.</text>
</comment>
<organism evidence="2 3">
    <name type="scientific">Cuscuta epithymum</name>
    <dbReference type="NCBI Taxonomy" id="186058"/>
    <lineage>
        <taxon>Eukaryota</taxon>
        <taxon>Viridiplantae</taxon>
        <taxon>Streptophyta</taxon>
        <taxon>Embryophyta</taxon>
        <taxon>Tracheophyta</taxon>
        <taxon>Spermatophyta</taxon>
        <taxon>Magnoliopsida</taxon>
        <taxon>eudicotyledons</taxon>
        <taxon>Gunneridae</taxon>
        <taxon>Pentapetalae</taxon>
        <taxon>asterids</taxon>
        <taxon>lamiids</taxon>
        <taxon>Solanales</taxon>
        <taxon>Convolvulaceae</taxon>
        <taxon>Cuscuteae</taxon>
        <taxon>Cuscuta</taxon>
        <taxon>Cuscuta subgen. Cuscuta</taxon>
    </lineage>
</organism>
<protein>
    <submittedName>
        <fullName evidence="2">Uncharacterized protein</fullName>
    </submittedName>
</protein>
<gene>
    <name evidence="2" type="ORF">CEPIT_LOCUS17048</name>
</gene>
<dbReference type="Proteomes" id="UP001152523">
    <property type="component" value="Unassembled WGS sequence"/>
</dbReference>
<evidence type="ECO:0000256" key="1">
    <source>
        <dbReference type="SAM" id="MobiDB-lite"/>
    </source>
</evidence>
<dbReference type="EMBL" id="CAMAPF010000129">
    <property type="protein sequence ID" value="CAH9105138.1"/>
    <property type="molecule type" value="Genomic_DNA"/>
</dbReference>
<evidence type="ECO:0000313" key="3">
    <source>
        <dbReference type="Proteomes" id="UP001152523"/>
    </source>
</evidence>
<sequence length="145" mass="15993">MNSDPVFLIFRSIFDWDSDFLWGVVRNNGGPAERAVGVGTQPSIDTGHMENVAAFGKLPESIAVLKIAQANRALCFPDQTFFFLVVQNGDRTDHRRREPDGPDVPDWVIEHRVKILRSPVGTSPSPPGAVPDDDHVVAEEEEETG</sequence>
<reference evidence="2" key="1">
    <citation type="submission" date="2022-07" db="EMBL/GenBank/DDBJ databases">
        <authorList>
            <person name="Macas J."/>
            <person name="Novak P."/>
            <person name="Neumann P."/>
        </authorList>
    </citation>
    <scope>NUCLEOTIDE SEQUENCE</scope>
</reference>
<proteinExistence type="predicted"/>
<name>A0AAV0DM93_9ASTE</name>
<feature type="region of interest" description="Disordered" evidence="1">
    <location>
        <begin position="118"/>
        <end position="145"/>
    </location>
</feature>
<keyword evidence="3" id="KW-1185">Reference proteome</keyword>
<accession>A0AAV0DM93</accession>
<dbReference type="AlphaFoldDB" id="A0AAV0DM93"/>
<evidence type="ECO:0000313" key="2">
    <source>
        <dbReference type="EMBL" id="CAH9105138.1"/>
    </source>
</evidence>